<dbReference type="Pfam" id="PF10051">
    <property type="entry name" value="DUF2286"/>
    <property type="match status" value="1"/>
</dbReference>
<gene>
    <name evidence="1" type="ORF">ENV02_02535</name>
</gene>
<accession>A0A7J3QE36</accession>
<dbReference type="EMBL" id="DTET01000121">
    <property type="protein sequence ID" value="HGV66680.1"/>
    <property type="molecule type" value="Genomic_DNA"/>
</dbReference>
<name>A0A7J3QE36_9CREN</name>
<reference evidence="1" key="1">
    <citation type="journal article" date="2020" name="mSystems">
        <title>Genome- and Community-Level Interaction Insights into Carbon Utilization and Element Cycling Functions of Hydrothermarchaeota in Hydrothermal Sediment.</title>
        <authorList>
            <person name="Zhou Z."/>
            <person name="Liu Y."/>
            <person name="Xu W."/>
            <person name="Pan J."/>
            <person name="Luo Z.H."/>
            <person name="Li M."/>
        </authorList>
    </citation>
    <scope>NUCLEOTIDE SEQUENCE [LARGE SCALE GENOMIC DNA]</scope>
    <source>
        <strain evidence="1">SpSt-721</strain>
    </source>
</reference>
<organism evidence="1">
    <name type="scientific">Ignisphaera aggregans</name>
    <dbReference type="NCBI Taxonomy" id="334771"/>
    <lineage>
        <taxon>Archaea</taxon>
        <taxon>Thermoproteota</taxon>
        <taxon>Thermoprotei</taxon>
        <taxon>Desulfurococcales</taxon>
        <taxon>Desulfurococcaceae</taxon>
        <taxon>Ignisphaera</taxon>
    </lineage>
</organism>
<sequence length="141" mass="16598">MKLLIIRAENGEIKDKQITEGEFNAVLKNVVIKALELWDPAKSDLITVKHKQEIMVKLPIKREQYEIYAQFNLRRKGDSAFFEIPVYLISFENQWIDDNIMDSKVFIVSPYIDEYVSEKIVELAKNVTSQEEVEEEEEEEK</sequence>
<dbReference type="AlphaFoldDB" id="A0A7J3QE36"/>
<protein>
    <submittedName>
        <fullName evidence="1">DUF2286 domain-containing protein</fullName>
    </submittedName>
</protein>
<dbReference type="InterPro" id="IPR017006">
    <property type="entry name" value="UCP032756"/>
</dbReference>
<evidence type="ECO:0000313" key="1">
    <source>
        <dbReference type="EMBL" id="HGV66680.1"/>
    </source>
</evidence>
<proteinExistence type="predicted"/>
<comment type="caution">
    <text evidence="1">The sequence shown here is derived from an EMBL/GenBank/DDBJ whole genome shotgun (WGS) entry which is preliminary data.</text>
</comment>